<protein>
    <submittedName>
        <fullName evidence="1">Uncharacterized protein</fullName>
    </submittedName>
</protein>
<dbReference type="Proteomes" id="UP000321393">
    <property type="component" value="Unassembled WGS sequence"/>
</dbReference>
<proteinExistence type="predicted"/>
<organism evidence="1 2">
    <name type="scientific">Cucumis melo var. makuwa</name>
    <name type="common">Oriental melon</name>
    <dbReference type="NCBI Taxonomy" id="1194695"/>
    <lineage>
        <taxon>Eukaryota</taxon>
        <taxon>Viridiplantae</taxon>
        <taxon>Streptophyta</taxon>
        <taxon>Embryophyta</taxon>
        <taxon>Tracheophyta</taxon>
        <taxon>Spermatophyta</taxon>
        <taxon>Magnoliopsida</taxon>
        <taxon>eudicotyledons</taxon>
        <taxon>Gunneridae</taxon>
        <taxon>Pentapetalae</taxon>
        <taxon>rosids</taxon>
        <taxon>fabids</taxon>
        <taxon>Cucurbitales</taxon>
        <taxon>Cucurbitaceae</taxon>
        <taxon>Benincaseae</taxon>
        <taxon>Cucumis</taxon>
    </lineage>
</organism>
<accession>A0A5A7UCW6</accession>
<dbReference type="EMBL" id="SSTE01009201">
    <property type="protein sequence ID" value="KAA0053622.1"/>
    <property type="molecule type" value="Genomic_DNA"/>
</dbReference>
<sequence>MWKLNQRCALLLIIFSRKERRLQQLTLIQTLQGSLMQGSCQKVTQVNPPPVENAVVITRRLFHDDWKVIMSSLKRQTESTFTYHPFHAEKALIIFTYPWNAKSLCSNLGWTSVEKFQVKFEFWSIEKYAGKKLIPSYGGWTFFRGIPIYA</sequence>
<evidence type="ECO:0000313" key="2">
    <source>
        <dbReference type="Proteomes" id="UP000321393"/>
    </source>
</evidence>
<evidence type="ECO:0000313" key="1">
    <source>
        <dbReference type="EMBL" id="KAA0053622.1"/>
    </source>
</evidence>
<dbReference type="AlphaFoldDB" id="A0A5A7UCW6"/>
<reference evidence="1 2" key="1">
    <citation type="submission" date="2019-08" db="EMBL/GenBank/DDBJ databases">
        <title>Draft genome sequences of two oriental melons (Cucumis melo L. var makuwa).</title>
        <authorList>
            <person name="Kwon S.-Y."/>
        </authorList>
    </citation>
    <scope>NUCLEOTIDE SEQUENCE [LARGE SCALE GENOMIC DNA]</scope>
    <source>
        <strain evidence="2">cv. SW 3</strain>
        <tissue evidence="1">Leaf</tissue>
    </source>
</reference>
<name>A0A5A7UCW6_CUCMM</name>
<gene>
    <name evidence="1" type="ORF">E6C27_scaffold2688G00040</name>
</gene>
<comment type="caution">
    <text evidence="1">The sequence shown here is derived from an EMBL/GenBank/DDBJ whole genome shotgun (WGS) entry which is preliminary data.</text>
</comment>